<dbReference type="AlphaFoldDB" id="A0A178IJQ8"/>
<dbReference type="PROSITE" id="PS51257">
    <property type="entry name" value="PROKAR_LIPOPROTEIN"/>
    <property type="match status" value="1"/>
</dbReference>
<feature type="signal peptide" evidence="1">
    <location>
        <begin position="1"/>
        <end position="21"/>
    </location>
</feature>
<gene>
    <name evidence="2" type="ORF">AW736_11520</name>
</gene>
<keyword evidence="1" id="KW-0732">Signal</keyword>
<proteinExistence type="predicted"/>
<organism evidence="2 3">
    <name type="scientific">Termitidicoccus mucosus</name>
    <dbReference type="NCBI Taxonomy" id="1184151"/>
    <lineage>
        <taxon>Bacteria</taxon>
        <taxon>Pseudomonadati</taxon>
        <taxon>Verrucomicrobiota</taxon>
        <taxon>Opitutia</taxon>
        <taxon>Opitutales</taxon>
        <taxon>Opitutaceae</taxon>
        <taxon>Termitidicoccus</taxon>
    </lineage>
</organism>
<evidence type="ECO:0000313" key="2">
    <source>
        <dbReference type="EMBL" id="OAM89931.1"/>
    </source>
</evidence>
<protein>
    <recommendedName>
        <fullName evidence="4">Lipoprotein</fullName>
    </recommendedName>
</protein>
<comment type="caution">
    <text evidence="2">The sequence shown here is derived from an EMBL/GenBank/DDBJ whole genome shotgun (WGS) entry which is preliminary data.</text>
</comment>
<feature type="chain" id="PRO_5008089015" description="Lipoprotein" evidence="1">
    <location>
        <begin position="22"/>
        <end position="151"/>
    </location>
</feature>
<dbReference type="Proteomes" id="UP000078486">
    <property type="component" value="Unassembled WGS sequence"/>
</dbReference>
<dbReference type="OrthoDB" id="9853565at2"/>
<dbReference type="EMBL" id="LRRQ01000076">
    <property type="protein sequence ID" value="OAM89931.1"/>
    <property type="molecule type" value="Genomic_DNA"/>
</dbReference>
<evidence type="ECO:0000313" key="3">
    <source>
        <dbReference type="Proteomes" id="UP000078486"/>
    </source>
</evidence>
<accession>A0A178IJQ8</accession>
<dbReference type="RefSeq" id="WP_068770389.1">
    <property type="nucleotide sequence ID" value="NZ_CP109796.1"/>
</dbReference>
<evidence type="ECO:0000256" key="1">
    <source>
        <dbReference type="SAM" id="SignalP"/>
    </source>
</evidence>
<evidence type="ECO:0008006" key="4">
    <source>
        <dbReference type="Google" id="ProtNLM"/>
    </source>
</evidence>
<sequence length="151" mass="16735">MKPLLTFLLAAAALAFISACGSPTRGKSAAHVIIPAGTFGVENSWTPPEAQVQEMERELARMFYAADRRITGLPDGVPPYPLSDYNIRYSGSGPAESRYIFAEAMHTSLPESARLLTMEKVNMPESGGPRYLTFMYDMNRKRITNVRFNTP</sequence>
<reference evidence="2 3" key="1">
    <citation type="submission" date="2016-01" db="EMBL/GenBank/DDBJ databases">
        <title>High potential of lignocellulose degradation of a new Verrucomicrobia species.</title>
        <authorList>
            <person name="Wang Y."/>
            <person name="Shi Y."/>
            <person name="Qiu Z."/>
            <person name="Liu S."/>
            <person name="Yang H."/>
        </authorList>
    </citation>
    <scope>NUCLEOTIDE SEQUENCE [LARGE SCALE GENOMIC DNA]</scope>
    <source>
        <strain evidence="2 3">TSB47</strain>
    </source>
</reference>
<name>A0A178IJQ8_9BACT</name>
<keyword evidence="3" id="KW-1185">Reference proteome</keyword>